<dbReference type="InterPro" id="IPR011047">
    <property type="entry name" value="Quinoprotein_ADH-like_sf"/>
</dbReference>
<dbReference type="EMBL" id="CP046369">
    <property type="protein sequence ID" value="QIA69853.1"/>
    <property type="molecule type" value="Genomic_DNA"/>
</dbReference>
<dbReference type="SUPFAM" id="SSF50998">
    <property type="entry name" value="Quinoprotein alcohol dehydrogenase-like"/>
    <property type="match status" value="1"/>
</dbReference>
<dbReference type="Gene3D" id="2.130.10.10">
    <property type="entry name" value="YVTN repeat-like/Quinoprotein amine dehydrogenase"/>
    <property type="match status" value="1"/>
</dbReference>
<protein>
    <recommendedName>
        <fullName evidence="3">Lipoprotein</fullName>
    </recommendedName>
</protein>
<dbReference type="NCBIfam" id="NF038029">
    <property type="entry name" value="LP_plasma"/>
    <property type="match status" value="1"/>
</dbReference>
<geneLocation type="plasmid" evidence="2">
    <name>pscpbr12-1</name>
</geneLocation>
<keyword evidence="1" id="KW-0614">Plasmid</keyword>
<name>A0AAJ4JZ76_SPICI</name>
<dbReference type="InterPro" id="IPR054816">
    <property type="entry name" value="Lipoprotein_mollicutes-type_CS"/>
</dbReference>
<dbReference type="PROSITE" id="PS51257">
    <property type="entry name" value="PROKAR_LIPOPROTEIN"/>
    <property type="match status" value="1"/>
</dbReference>
<proteinExistence type="predicted"/>
<sequence>MKKILSLIGAVSLTAAGASSVIACKKTKEKQHEKRTKEKVLMPVVEKSILTNLTLVQPPNSAKNKRSINFEKEFNFYNGFKKLIINFDKIKSKIISFFKDNYSNDYFITDDGLYLLKNKNNKLIKIKNINSSNIWYINFDSKNNMYFSMYSVSLGSSGGEIYMLKHNETTAQKINGINERIFNINIDNNNNVYFDSNNGLYILKSGEANAILNKDIKKYGFYKKTLGFDEENNLYFTTLNNTYVLKNNENEPNKIDNLNDEVTSLFINKNKVYFATVNGAYFLKQGETTVTKINGIEFLNKNNKVNYFLFDKKYIYIGCLYKTYILDYNYKIIKLLPNSHCYIYNNNGTIYFGTGRGIYKFNPNTMKYQKIKIKNINNLYDSDDEIMDIYYINDNIYFKEYTRQSINFYKINSNDLAEKIDNLDKILIQ</sequence>
<dbReference type="AlphaFoldDB" id="A0AAJ4JZ76"/>
<reference evidence="1 2" key="1">
    <citation type="submission" date="2019-11" db="EMBL/GenBank/DDBJ databases">
        <title>Whole genome sequencing and comparative genomics analyses of five strains of Spiroplasma citri.</title>
        <authorList>
            <person name="Yokomi R."/>
            <person name="Chen J."/>
            <person name="Rattner R."/>
            <person name="Vidalakis G."/>
        </authorList>
    </citation>
    <scope>NUCLEOTIDE SEQUENCE [LARGE SCALE GENOMIC DNA]</scope>
    <source>
        <strain evidence="1 2">BR12</strain>
        <plasmid evidence="2">pscpbr12-1</plasmid>
    </source>
</reference>
<dbReference type="Proteomes" id="UP000464735">
    <property type="component" value="Plasmid pScpBR12-1"/>
</dbReference>
<evidence type="ECO:0000313" key="1">
    <source>
        <dbReference type="EMBL" id="QIA69853.1"/>
    </source>
</evidence>
<dbReference type="RefSeq" id="WP_147077904.1">
    <property type="nucleotide sequence ID" value="NZ_CP042474.1"/>
</dbReference>
<dbReference type="InterPro" id="IPR015943">
    <property type="entry name" value="WD40/YVTN_repeat-like_dom_sf"/>
</dbReference>
<organism evidence="1 2">
    <name type="scientific">Spiroplasma citri</name>
    <dbReference type="NCBI Taxonomy" id="2133"/>
    <lineage>
        <taxon>Bacteria</taxon>
        <taxon>Bacillati</taxon>
        <taxon>Mycoplasmatota</taxon>
        <taxon>Mollicutes</taxon>
        <taxon>Entomoplasmatales</taxon>
        <taxon>Spiroplasmataceae</taxon>
        <taxon>Spiroplasma</taxon>
    </lineage>
</organism>
<gene>
    <name evidence="1" type="ORF">GL298_10520</name>
</gene>
<evidence type="ECO:0008006" key="3">
    <source>
        <dbReference type="Google" id="ProtNLM"/>
    </source>
</evidence>
<accession>A0AAJ4JZ76</accession>
<evidence type="ECO:0000313" key="2">
    <source>
        <dbReference type="Proteomes" id="UP000464735"/>
    </source>
</evidence>